<accession>A0AAE3U204</accession>
<comment type="caution">
    <text evidence="2">The sequence shown here is derived from an EMBL/GenBank/DDBJ whole genome shotgun (WGS) entry which is preliminary data.</text>
</comment>
<dbReference type="InterPro" id="IPR005302">
    <property type="entry name" value="MoCF_Sase_C"/>
</dbReference>
<name>A0AAE3U204_9HYPH</name>
<reference evidence="2" key="1">
    <citation type="submission" date="2022-03" db="EMBL/GenBank/DDBJ databases">
        <title>Fererhizobium litorale gen. nov., sp. nov., isolated from sandy sediments of the Sea of Japan seashore.</title>
        <authorList>
            <person name="Romanenko L."/>
            <person name="Kurilenko V."/>
            <person name="Otstavnykh N."/>
            <person name="Svetashev V."/>
            <person name="Tekutyeva L."/>
            <person name="Isaeva M."/>
            <person name="Mikhailov V."/>
        </authorList>
    </citation>
    <scope>NUCLEOTIDE SEQUENCE</scope>
    <source>
        <strain evidence="2">KMM 9576</strain>
    </source>
</reference>
<dbReference type="InterPro" id="IPR011037">
    <property type="entry name" value="Pyrv_Knase-like_insert_dom_sf"/>
</dbReference>
<feature type="domain" description="MOSC" evidence="1">
    <location>
        <begin position="29"/>
        <end position="166"/>
    </location>
</feature>
<dbReference type="SUPFAM" id="SSF50800">
    <property type="entry name" value="PK beta-barrel domain-like"/>
    <property type="match status" value="1"/>
</dbReference>
<dbReference type="GO" id="GO:0030170">
    <property type="term" value="F:pyridoxal phosphate binding"/>
    <property type="evidence" value="ECO:0007669"/>
    <property type="project" value="InterPro"/>
</dbReference>
<evidence type="ECO:0000313" key="2">
    <source>
        <dbReference type="EMBL" id="MDI7922212.1"/>
    </source>
</evidence>
<dbReference type="RefSeq" id="WP_311787837.1">
    <property type="nucleotide sequence ID" value="NZ_JALDYY010000011.1"/>
</dbReference>
<dbReference type="GO" id="GO:0003824">
    <property type="term" value="F:catalytic activity"/>
    <property type="evidence" value="ECO:0007669"/>
    <property type="project" value="InterPro"/>
</dbReference>
<dbReference type="AlphaFoldDB" id="A0AAE3U204"/>
<evidence type="ECO:0000259" key="1">
    <source>
        <dbReference type="PROSITE" id="PS51340"/>
    </source>
</evidence>
<dbReference type="Pfam" id="PF03475">
    <property type="entry name" value="YiiM_3-alpha"/>
    <property type="match status" value="1"/>
</dbReference>
<protein>
    <submittedName>
        <fullName evidence="2">MOSC domain-containing protein</fullName>
    </submittedName>
</protein>
<dbReference type="EMBL" id="JALDYZ010000004">
    <property type="protein sequence ID" value="MDI7922212.1"/>
    <property type="molecule type" value="Genomic_DNA"/>
</dbReference>
<dbReference type="Proteomes" id="UP001161580">
    <property type="component" value="Unassembled WGS sequence"/>
</dbReference>
<gene>
    <name evidence="2" type="ORF">MRS75_08950</name>
</gene>
<dbReference type="PROSITE" id="PS51340">
    <property type="entry name" value="MOSC"/>
    <property type="match status" value="1"/>
</dbReference>
<dbReference type="Pfam" id="PF03473">
    <property type="entry name" value="MOSC"/>
    <property type="match status" value="1"/>
</dbReference>
<dbReference type="PANTHER" id="PTHR30212">
    <property type="entry name" value="PROTEIN YIIM"/>
    <property type="match status" value="1"/>
</dbReference>
<organism evidence="2 3">
    <name type="scientific">Ferirhizobium litorale</name>
    <dbReference type="NCBI Taxonomy" id="2927786"/>
    <lineage>
        <taxon>Bacteria</taxon>
        <taxon>Pseudomonadati</taxon>
        <taxon>Pseudomonadota</taxon>
        <taxon>Alphaproteobacteria</taxon>
        <taxon>Hyphomicrobiales</taxon>
        <taxon>Rhizobiaceae</taxon>
        <taxon>Ferirhizobium</taxon>
    </lineage>
</organism>
<dbReference type="InterPro" id="IPR052353">
    <property type="entry name" value="Benzoxazolinone_Detox_Enz"/>
</dbReference>
<keyword evidence="3" id="KW-1185">Reference proteome</keyword>
<evidence type="ECO:0000313" key="3">
    <source>
        <dbReference type="Proteomes" id="UP001161580"/>
    </source>
</evidence>
<dbReference type="PANTHER" id="PTHR30212:SF2">
    <property type="entry name" value="PROTEIN YIIM"/>
    <property type="match status" value="1"/>
</dbReference>
<sequence>MTSFPLLGLLVGPAAPLGPRGVPSGIAKSQVAGSLVLSETGLSGDVQGDPTRHGGTEKALHHYPFDHYSAWSDDLGPHPLLASPGAFGENIATSGLTEETVAIGDVFEIGTAVVEVSQGRQPCWKLNERFGRSTMASDVQSTGRTGWYYRVLRPGTVAAGDRLTLVDRASPDWTIERIWRAFYVDTLNRAELSGIARLERLAAGWQDHATRRLKTNSVEDWTKRLMGGI</sequence>
<dbReference type="InterPro" id="IPR005163">
    <property type="entry name" value="Tri_helical_YiiM-like"/>
</dbReference>
<dbReference type="Gene3D" id="2.40.33.20">
    <property type="entry name" value="PK beta-barrel domain-like"/>
    <property type="match status" value="1"/>
</dbReference>
<dbReference type="GO" id="GO:0030151">
    <property type="term" value="F:molybdenum ion binding"/>
    <property type="evidence" value="ECO:0007669"/>
    <property type="project" value="InterPro"/>
</dbReference>
<proteinExistence type="predicted"/>